<feature type="chain" id="PRO_5025481243" evidence="2">
    <location>
        <begin position="19"/>
        <end position="186"/>
    </location>
</feature>
<evidence type="ECO:0000313" key="4">
    <source>
        <dbReference type="Proteomes" id="UP000435138"/>
    </source>
</evidence>
<keyword evidence="4" id="KW-1185">Reference proteome</keyword>
<feature type="signal peptide" evidence="2">
    <location>
        <begin position="1"/>
        <end position="18"/>
    </location>
</feature>
<reference evidence="3 4" key="1">
    <citation type="submission" date="2019-11" db="EMBL/GenBank/DDBJ databases">
        <title>Genome analysis of Rhizobacterium cereale a novel genus and species isolated from maize roots in North Spain.</title>
        <authorList>
            <person name="Menendez E."/>
            <person name="Flores-Felix J.D."/>
            <person name="Ramirez-Bahena M.-H."/>
            <person name="Igual J.M."/>
            <person name="Garcia-Fraile P."/>
            <person name="Peix A."/>
            <person name="Velazquez E."/>
        </authorList>
    </citation>
    <scope>NUCLEOTIDE SEQUENCE [LARGE SCALE GENOMIC DNA]</scope>
    <source>
        <strain evidence="3 4">RZME27</strain>
    </source>
</reference>
<proteinExistence type="predicted"/>
<dbReference type="InterPro" id="IPR029050">
    <property type="entry name" value="Immunoprotect_excell_Ig-like"/>
</dbReference>
<organism evidence="3 4">
    <name type="scientific">Endobacterium cereale</name>
    <dbReference type="NCBI Taxonomy" id="2663029"/>
    <lineage>
        <taxon>Bacteria</taxon>
        <taxon>Pseudomonadati</taxon>
        <taxon>Pseudomonadota</taxon>
        <taxon>Alphaproteobacteria</taxon>
        <taxon>Hyphomicrobiales</taxon>
        <taxon>Rhizobiaceae</taxon>
        <taxon>Endobacterium</taxon>
    </lineage>
</organism>
<dbReference type="Proteomes" id="UP000435138">
    <property type="component" value="Unassembled WGS sequence"/>
</dbReference>
<accession>A0A6A8AF34</accession>
<protein>
    <submittedName>
        <fullName evidence="3">Uncharacterized protein</fullName>
    </submittedName>
</protein>
<dbReference type="AlphaFoldDB" id="A0A6A8AF34"/>
<comment type="caution">
    <text evidence="3">The sequence shown here is derived from an EMBL/GenBank/DDBJ whole genome shotgun (WGS) entry which is preliminary data.</text>
</comment>
<dbReference type="EMBL" id="WIXI01000051">
    <property type="protein sequence ID" value="MQY49935.1"/>
    <property type="molecule type" value="Genomic_DNA"/>
</dbReference>
<name>A0A6A8AF34_9HYPH</name>
<gene>
    <name evidence="3" type="ORF">GAO09_28305</name>
</gene>
<keyword evidence="1 2" id="KW-0732">Signal</keyword>
<dbReference type="Gene3D" id="2.60.40.1240">
    <property type="match status" value="1"/>
</dbReference>
<sequence length="186" mass="20417">MRLVFLIVVIAVSMTVLAALQATTPPYAMLTGPIRTEGRQGETVSGTVFSAQIRQVQKAKTLAWDQFGRAVERQSSGTWVIVSAELQAMRETMPVRGATIIGTSGRLYHQSQRAQAAPNVLSAKTVQPGLPTTGIYIFEMPKEETRDMTLLLSRQYGPQLEDELAITLEQNGIVLREKMELGKNGI</sequence>
<evidence type="ECO:0000256" key="2">
    <source>
        <dbReference type="SAM" id="SignalP"/>
    </source>
</evidence>
<dbReference type="RefSeq" id="WP_153360125.1">
    <property type="nucleotide sequence ID" value="NZ_JAYKOO010000003.1"/>
</dbReference>
<evidence type="ECO:0000313" key="3">
    <source>
        <dbReference type="EMBL" id="MQY49935.1"/>
    </source>
</evidence>
<evidence type="ECO:0000256" key="1">
    <source>
        <dbReference type="ARBA" id="ARBA00022729"/>
    </source>
</evidence>